<keyword evidence="5" id="KW-0328">Glycosyltransferase</keyword>
<dbReference type="PANTHER" id="PTHR32282:SF33">
    <property type="entry name" value="PEPTIDOGLYCAN GLYCOSYLTRANSFERASE"/>
    <property type="match status" value="1"/>
</dbReference>
<keyword evidence="9" id="KW-0573">Peptidoglycan synthesis</keyword>
<dbReference type="InterPro" id="IPR050396">
    <property type="entry name" value="Glycosyltr_51/Transpeptidase"/>
</dbReference>
<feature type="domain" description="Glycosyl transferase family 51" evidence="16">
    <location>
        <begin position="33"/>
        <end position="227"/>
    </location>
</feature>
<dbReference type="GO" id="GO:0008360">
    <property type="term" value="P:regulation of cell shape"/>
    <property type="evidence" value="ECO:0007669"/>
    <property type="project" value="UniProtKB-KW"/>
</dbReference>
<comment type="catalytic activity">
    <reaction evidence="13">
        <text>[GlcNAc-(1-&gt;4)-Mur2Ac(oyl-L-Ala-gamma-D-Glu-L-Lys-D-Ala-D-Ala)](n)-di-trans,octa-cis-undecaprenyl diphosphate + beta-D-GlcNAc-(1-&gt;4)-Mur2Ac(oyl-L-Ala-gamma-D-Glu-L-Lys-D-Ala-D-Ala)-di-trans,octa-cis-undecaprenyl diphosphate = [GlcNAc-(1-&gt;4)-Mur2Ac(oyl-L-Ala-gamma-D-Glu-L-Lys-D-Ala-D-Ala)](n+1)-di-trans,octa-cis-undecaprenyl diphosphate + di-trans,octa-cis-undecaprenyl diphosphate + H(+)</text>
        <dbReference type="Rhea" id="RHEA:23708"/>
        <dbReference type="Rhea" id="RHEA-COMP:9602"/>
        <dbReference type="Rhea" id="RHEA-COMP:9603"/>
        <dbReference type="ChEBI" id="CHEBI:15378"/>
        <dbReference type="ChEBI" id="CHEBI:58405"/>
        <dbReference type="ChEBI" id="CHEBI:60033"/>
        <dbReference type="ChEBI" id="CHEBI:78435"/>
        <dbReference type="EC" id="2.4.99.28"/>
    </reaction>
</comment>
<dbReference type="AlphaFoldDB" id="A0A3A4A9W7"/>
<keyword evidence="18" id="KW-1185">Reference proteome</keyword>
<keyword evidence="7" id="KW-0378">Hydrolase</keyword>
<comment type="similarity">
    <text evidence="1">In the C-terminal section; belongs to the transpeptidase family.</text>
</comment>
<evidence type="ECO:0000256" key="4">
    <source>
        <dbReference type="ARBA" id="ARBA00022670"/>
    </source>
</evidence>
<accession>A0A3A4A9W7</accession>
<dbReference type="InterPro" id="IPR001460">
    <property type="entry name" value="PCN-bd_Tpept"/>
</dbReference>
<dbReference type="SUPFAM" id="SSF53955">
    <property type="entry name" value="Lysozyme-like"/>
    <property type="match status" value="1"/>
</dbReference>
<comment type="caution">
    <text evidence="17">The sequence shown here is derived from an EMBL/GenBank/DDBJ whole genome shotgun (WGS) entry which is preliminary data.</text>
</comment>
<evidence type="ECO:0000256" key="12">
    <source>
        <dbReference type="ARBA" id="ARBA00034000"/>
    </source>
</evidence>
<evidence type="ECO:0000256" key="10">
    <source>
        <dbReference type="ARBA" id="ARBA00023268"/>
    </source>
</evidence>
<dbReference type="InterPro" id="IPR012338">
    <property type="entry name" value="Beta-lactam/transpept-like"/>
</dbReference>
<evidence type="ECO:0000256" key="8">
    <source>
        <dbReference type="ARBA" id="ARBA00022960"/>
    </source>
</evidence>
<name>A0A3A4A9W7_9ACTN</name>
<dbReference type="GO" id="GO:0006508">
    <property type="term" value="P:proteolysis"/>
    <property type="evidence" value="ECO:0007669"/>
    <property type="project" value="UniProtKB-KW"/>
</dbReference>
<evidence type="ECO:0000256" key="9">
    <source>
        <dbReference type="ARBA" id="ARBA00022984"/>
    </source>
</evidence>
<evidence type="ECO:0000259" key="15">
    <source>
        <dbReference type="Pfam" id="PF00905"/>
    </source>
</evidence>
<dbReference type="Gene3D" id="1.10.3810.10">
    <property type="entry name" value="Biosynthetic peptidoglycan transglycosylase-like"/>
    <property type="match status" value="1"/>
</dbReference>
<dbReference type="GO" id="GO:0008658">
    <property type="term" value="F:penicillin binding"/>
    <property type="evidence" value="ECO:0007669"/>
    <property type="project" value="InterPro"/>
</dbReference>
<evidence type="ECO:0000259" key="16">
    <source>
        <dbReference type="Pfam" id="PF00912"/>
    </source>
</evidence>
<evidence type="ECO:0000256" key="13">
    <source>
        <dbReference type="ARBA" id="ARBA00049902"/>
    </source>
</evidence>
<sequence>MAAKSAADGFQQLPAELHEAPLAELTRLYDKNGKQFAQFYNNNRESIRLDQVSEHMRKAVVAIEDSRFYEHGGIDFKGTIRAFSQNAQTGAVRQGGSSLTQQYVKNVLKANAKTEKERRAAEAPNYGRKLTELRYAVALEEKYSKDTILERYLNISYFGSGAYGVQAAAKRYFGKPAAKLTLPEAATLAGIIHWPNRYELPSGLPKKQRQAHEKAMLERRNVTLDRMKELGVVSPQEYQEARASKLNLKLTPAPGGCEESDYPYFCMYVKQEILNNPAFGATFEEREARLNSGGMKIYTTLDPKMQKASEKALRKYVGPKETEVASQAMIEPGTGEIKALASSKKFGPGKGETMLNLAADAKHGGGTGFQAGSTFKAITLATALDEGWKFNQGMRTPGSFSSSSANDFKNCKGDSVGDPSHTVFNSSGEGKGGSYSLSTGTWSSVNVFFMMLEQEVGLCDTVEMAKKLGIKKTALGRDLVQVPTFTLGVNEMDPLTVANAYATFGARGKYCTPMAITEIKERNGKSTKIKPSCKQAIDEGVADAVSHVLQGVFTKGTMSGVGGIGRDAAGKTGTTDGYMTAWFAGYTPDLASAVSIGDIRGAYQHPLTNVKIGGQYYGSVQGASIPGPIWVKSMREALEDVEATSFHAPDFGRFGGGYTPPSEDEKKKDEEDEDGGPDVDIPRIGNGNDWFGRRPGNGNGNGNGRGGRPDRD</sequence>
<dbReference type="Pfam" id="PF00912">
    <property type="entry name" value="Transgly"/>
    <property type="match status" value="1"/>
</dbReference>
<dbReference type="Proteomes" id="UP000265768">
    <property type="component" value="Unassembled WGS sequence"/>
</dbReference>
<feature type="region of interest" description="Disordered" evidence="14">
    <location>
        <begin position="648"/>
        <end position="712"/>
    </location>
</feature>
<dbReference type="SUPFAM" id="SSF56601">
    <property type="entry name" value="beta-lactamase/transpeptidase-like"/>
    <property type="match status" value="1"/>
</dbReference>
<keyword evidence="4" id="KW-0645">Protease</keyword>
<dbReference type="FunFam" id="1.10.3810.10:FF:000001">
    <property type="entry name" value="Penicillin-binding protein 1A"/>
    <property type="match status" value="1"/>
</dbReference>
<dbReference type="InterPro" id="IPR023346">
    <property type="entry name" value="Lysozyme-like_dom_sf"/>
</dbReference>
<evidence type="ECO:0000256" key="11">
    <source>
        <dbReference type="ARBA" id="ARBA00023316"/>
    </source>
</evidence>
<gene>
    <name evidence="17" type="ORF">D5H75_36035</name>
</gene>
<dbReference type="EMBL" id="QZEY01000023">
    <property type="protein sequence ID" value="RJL22126.1"/>
    <property type="molecule type" value="Genomic_DNA"/>
</dbReference>
<dbReference type="GO" id="GO:0008955">
    <property type="term" value="F:peptidoglycan glycosyltransferase activity"/>
    <property type="evidence" value="ECO:0007669"/>
    <property type="project" value="UniProtKB-EC"/>
</dbReference>
<dbReference type="GO" id="GO:0009002">
    <property type="term" value="F:serine-type D-Ala-D-Ala carboxypeptidase activity"/>
    <property type="evidence" value="ECO:0007669"/>
    <property type="project" value="UniProtKB-EC"/>
</dbReference>
<dbReference type="Gene3D" id="3.40.710.10">
    <property type="entry name" value="DD-peptidase/beta-lactamase superfamily"/>
    <property type="match status" value="1"/>
</dbReference>
<dbReference type="GO" id="GO:0009252">
    <property type="term" value="P:peptidoglycan biosynthetic process"/>
    <property type="evidence" value="ECO:0007669"/>
    <property type="project" value="UniProtKB-KW"/>
</dbReference>
<dbReference type="PANTHER" id="PTHR32282">
    <property type="entry name" value="BINDING PROTEIN TRANSPEPTIDASE, PUTATIVE-RELATED"/>
    <property type="match status" value="1"/>
</dbReference>
<dbReference type="OrthoDB" id="7911552at2"/>
<evidence type="ECO:0000313" key="17">
    <source>
        <dbReference type="EMBL" id="RJL22126.1"/>
    </source>
</evidence>
<evidence type="ECO:0000256" key="14">
    <source>
        <dbReference type="SAM" id="MobiDB-lite"/>
    </source>
</evidence>
<comment type="similarity">
    <text evidence="2">In the N-terminal section; belongs to the glycosyltransferase 51 family.</text>
</comment>
<dbReference type="InterPro" id="IPR001264">
    <property type="entry name" value="Glyco_trans_51"/>
</dbReference>
<feature type="compositionally biased region" description="Gly residues" evidence="14">
    <location>
        <begin position="695"/>
        <end position="706"/>
    </location>
</feature>
<evidence type="ECO:0000256" key="1">
    <source>
        <dbReference type="ARBA" id="ARBA00007090"/>
    </source>
</evidence>
<keyword evidence="8" id="KW-0133">Cell shape</keyword>
<reference evidence="17 18" key="1">
    <citation type="submission" date="2018-09" db="EMBL/GenBank/DDBJ databases">
        <title>YIM 75507 draft genome.</title>
        <authorList>
            <person name="Tang S."/>
            <person name="Feng Y."/>
        </authorList>
    </citation>
    <scope>NUCLEOTIDE SEQUENCE [LARGE SCALE GENOMIC DNA]</scope>
    <source>
        <strain evidence="17 18">YIM 75507</strain>
    </source>
</reference>
<keyword evidence="11" id="KW-0961">Cell wall biogenesis/degradation</keyword>
<keyword evidence="3" id="KW-0121">Carboxypeptidase</keyword>
<comment type="catalytic activity">
    <reaction evidence="12">
        <text>Preferential cleavage: (Ac)2-L-Lys-D-Ala-|-D-Ala. Also transpeptidation of peptidyl-alanyl moieties that are N-acyl substituents of D-alanine.</text>
        <dbReference type="EC" id="3.4.16.4"/>
    </reaction>
</comment>
<dbReference type="GO" id="GO:0030288">
    <property type="term" value="C:outer membrane-bounded periplasmic space"/>
    <property type="evidence" value="ECO:0007669"/>
    <property type="project" value="TreeGrafter"/>
</dbReference>
<proteinExistence type="inferred from homology"/>
<protein>
    <submittedName>
        <fullName evidence="17">Penicillin-binding protein</fullName>
    </submittedName>
</protein>
<dbReference type="Pfam" id="PF00905">
    <property type="entry name" value="Transpeptidase"/>
    <property type="match status" value="1"/>
</dbReference>
<keyword evidence="6" id="KW-0808">Transferase</keyword>
<evidence type="ECO:0000256" key="5">
    <source>
        <dbReference type="ARBA" id="ARBA00022676"/>
    </source>
</evidence>
<evidence type="ECO:0000313" key="18">
    <source>
        <dbReference type="Proteomes" id="UP000265768"/>
    </source>
</evidence>
<organism evidence="17 18">
    <name type="scientific">Bailinhaonella thermotolerans</name>
    <dbReference type="NCBI Taxonomy" id="1070861"/>
    <lineage>
        <taxon>Bacteria</taxon>
        <taxon>Bacillati</taxon>
        <taxon>Actinomycetota</taxon>
        <taxon>Actinomycetes</taxon>
        <taxon>Streptosporangiales</taxon>
        <taxon>Streptosporangiaceae</taxon>
        <taxon>Bailinhaonella</taxon>
    </lineage>
</organism>
<evidence type="ECO:0000256" key="2">
    <source>
        <dbReference type="ARBA" id="ARBA00007739"/>
    </source>
</evidence>
<dbReference type="InterPro" id="IPR036950">
    <property type="entry name" value="PBP_transglycosylase"/>
</dbReference>
<feature type="domain" description="Penicillin-binding protein transpeptidase" evidence="15">
    <location>
        <begin position="329"/>
        <end position="589"/>
    </location>
</feature>
<keyword evidence="10" id="KW-0511">Multifunctional enzyme</keyword>
<evidence type="ECO:0000256" key="3">
    <source>
        <dbReference type="ARBA" id="ARBA00022645"/>
    </source>
</evidence>
<dbReference type="GO" id="GO:0071555">
    <property type="term" value="P:cell wall organization"/>
    <property type="evidence" value="ECO:0007669"/>
    <property type="project" value="UniProtKB-KW"/>
</dbReference>
<evidence type="ECO:0000256" key="6">
    <source>
        <dbReference type="ARBA" id="ARBA00022679"/>
    </source>
</evidence>
<evidence type="ECO:0000256" key="7">
    <source>
        <dbReference type="ARBA" id="ARBA00022801"/>
    </source>
</evidence>